<keyword evidence="4" id="KW-0206">Cytoskeleton</keyword>
<feature type="compositionally biased region" description="Basic and acidic residues" evidence="5">
    <location>
        <begin position="1083"/>
        <end position="1101"/>
    </location>
</feature>
<evidence type="ECO:0000313" key="7">
    <source>
        <dbReference type="EMBL" id="KAF5311919.1"/>
    </source>
</evidence>
<dbReference type="InterPro" id="IPR027329">
    <property type="entry name" value="TPX2_C"/>
</dbReference>
<feature type="compositionally biased region" description="Basic and acidic residues" evidence="5">
    <location>
        <begin position="459"/>
        <end position="473"/>
    </location>
</feature>
<gene>
    <name evidence="7" type="ORF">D9619_002427</name>
</gene>
<feature type="compositionally biased region" description="Low complexity" evidence="5">
    <location>
        <begin position="49"/>
        <end position="63"/>
    </location>
</feature>
<feature type="compositionally biased region" description="Basic and acidic residues" evidence="5">
    <location>
        <begin position="438"/>
        <end position="452"/>
    </location>
</feature>
<feature type="compositionally biased region" description="Acidic residues" evidence="5">
    <location>
        <begin position="110"/>
        <end position="124"/>
    </location>
</feature>
<comment type="similarity">
    <text evidence="2">Belongs to the TPX2 family.</text>
</comment>
<feature type="compositionally biased region" description="Low complexity" evidence="5">
    <location>
        <begin position="330"/>
        <end position="339"/>
    </location>
</feature>
<evidence type="ECO:0000256" key="4">
    <source>
        <dbReference type="ARBA" id="ARBA00023212"/>
    </source>
</evidence>
<feature type="compositionally biased region" description="Low complexity" evidence="5">
    <location>
        <begin position="945"/>
        <end position="955"/>
    </location>
</feature>
<feature type="compositionally biased region" description="Low complexity" evidence="5">
    <location>
        <begin position="889"/>
        <end position="915"/>
    </location>
</feature>
<dbReference type="Proteomes" id="UP000567179">
    <property type="component" value="Unassembled WGS sequence"/>
</dbReference>
<keyword evidence="3" id="KW-0963">Cytoplasm</keyword>
<feature type="compositionally biased region" description="Basic residues" evidence="5">
    <location>
        <begin position="143"/>
        <end position="160"/>
    </location>
</feature>
<sequence>MNDSDSFSFQIPGSMLQSNENLLAEDDDDFFGGVDMSTGTAAVPSPLKSQTTTRRMTRSQSRSPQKQHQLVAKTQPPRSAKKGKALTMTASSSFPASMDQGLDDERLMEIEEMSGMEGMDSMDADDAKAPLEPIAAELNKPRSSSRRSRSPSKSKSKSKSVSKAQEQFKASDSLASMSAYLPPPSPDVSTDDRLHPNAFNFNFSPEAKAPAPEPESERAVDKAVQLKPAAMDESHPIREQEKEAPGSENDQRTTTMTTGQPERKIPSSRIERRDKRVTSRSKKTEDPASATANEDVVSQTESSSGAPPVPAPNVVVASRSQSQAPPPLPTETQPPTETRTQIHTDKLPSTSRTYKNPFDALKKRVTSPETEASASSSNAPANVTSSVGERLAQYGQKVMGGSFSLFKSPQDSMPPPSMTGASSLRAEGSIQSQPRIVRKNEVLEESVEKDAVEGVEGQGKPEVRPDPKQKKGVDVIAGDAEGNDMEVDLVEEERVPAAASSVASTTTLVEPPKPAKTTTMKPASTSTESKLSRLPPPPAPPGRVPVTTGSSTSTTAGTKRSAFDTLKAGLDDKPKASGASGVGGNRTNAKKRPSSEAPETGPVSGARAAPGPEGATAAQVPPRKRARRDSVMLGTGTTTAAAASSSRRSLLPPASSTSNGPKAATAPSVPTTVATVTASEPTIMEEPEPEVEATPALVSRHDSPAMDMEVDAEVHSEAVTNVEDVAMDPVAVPVSLTIEPAPVAEAETALVNPTPATAPATGVKRTVQHQTAEPSAAEVTRKMAQKRKREEEAEAQRRRGEAKHEARREQQKVLRRGLAVIAAAAAATVVAAVVADGEEEDDEDEGEDEEEDSLPAPKPADASKVKAEPKGKAKAEEKVSGESRKRARTTSTTAATKSSRSTAASSSKTVAVARAPQDQAKAQVKASRKIATNSRINRGKKEAPSAAAASSSSSSELQNDAHRQTRSHSKAGRNAAVPGSVPPTQATSAASFATSSASSSSSNPRPVSVFSAFFVFSLLHLYITITWLSASASYTHIYDIHLLSTSFGALLDGPTHLSIMISLSAVDCLSVPLPATVPGEFAARTEARRDARQREKQRDAGEGGDGTENANTVTRSTSRTSSRNGGSGNAKEKPPIPDFAAMHAAQAALLARAKASLPPLTKPHGPALTTEARMKERAVFDAHIKEKEAEEERKKEEERRRIEEEEELEIKELRKRAVPKAHEVPEWYRDMPKKTKTATTSGEEASSSTS</sequence>
<evidence type="ECO:0000313" key="8">
    <source>
        <dbReference type="Proteomes" id="UP000567179"/>
    </source>
</evidence>
<organism evidence="7 8">
    <name type="scientific">Psilocybe cf. subviscida</name>
    <dbReference type="NCBI Taxonomy" id="2480587"/>
    <lineage>
        <taxon>Eukaryota</taxon>
        <taxon>Fungi</taxon>
        <taxon>Dikarya</taxon>
        <taxon>Basidiomycota</taxon>
        <taxon>Agaricomycotina</taxon>
        <taxon>Agaricomycetes</taxon>
        <taxon>Agaricomycetidae</taxon>
        <taxon>Agaricales</taxon>
        <taxon>Agaricineae</taxon>
        <taxon>Strophariaceae</taxon>
        <taxon>Psilocybe</taxon>
    </lineage>
</organism>
<feature type="region of interest" description="Disordered" evidence="5">
    <location>
        <begin position="1224"/>
        <end position="1250"/>
    </location>
</feature>
<feature type="region of interest" description="Disordered" evidence="5">
    <location>
        <begin position="833"/>
        <end position="988"/>
    </location>
</feature>
<feature type="compositionally biased region" description="Low complexity" evidence="5">
    <location>
        <begin position="634"/>
        <end position="682"/>
    </location>
</feature>
<dbReference type="EMBL" id="JAACJJ010000056">
    <property type="protein sequence ID" value="KAF5311919.1"/>
    <property type="molecule type" value="Genomic_DNA"/>
</dbReference>
<evidence type="ECO:0000256" key="5">
    <source>
        <dbReference type="SAM" id="MobiDB-lite"/>
    </source>
</evidence>
<feature type="compositionally biased region" description="Low complexity" evidence="5">
    <location>
        <begin position="367"/>
        <end position="387"/>
    </location>
</feature>
<feature type="compositionally biased region" description="Low complexity" evidence="5">
    <location>
        <begin position="302"/>
        <end position="318"/>
    </location>
</feature>
<feature type="compositionally biased region" description="Basic and acidic residues" evidence="5">
    <location>
        <begin position="788"/>
        <end position="812"/>
    </location>
</feature>
<feature type="compositionally biased region" description="Basic and acidic residues" evidence="5">
    <location>
        <begin position="230"/>
        <end position="251"/>
    </location>
</feature>
<feature type="compositionally biased region" description="Basic and acidic residues" evidence="5">
    <location>
        <begin position="1185"/>
        <end position="1203"/>
    </location>
</feature>
<feature type="region of interest" description="Disordered" evidence="5">
    <location>
        <begin position="754"/>
        <end position="812"/>
    </location>
</feature>
<evidence type="ECO:0000256" key="1">
    <source>
        <dbReference type="ARBA" id="ARBA00004245"/>
    </source>
</evidence>
<feature type="compositionally biased region" description="Pro residues" evidence="5">
    <location>
        <begin position="534"/>
        <end position="543"/>
    </location>
</feature>
<dbReference type="OrthoDB" id="3242303at2759"/>
<dbReference type="AlphaFoldDB" id="A0A8H5AVX3"/>
<feature type="compositionally biased region" description="Basic and acidic residues" evidence="5">
    <location>
        <begin position="1224"/>
        <end position="1233"/>
    </location>
</feature>
<feature type="region of interest" description="Disordered" evidence="5">
    <location>
        <begin position="1185"/>
        <end position="1205"/>
    </location>
</feature>
<evidence type="ECO:0000259" key="6">
    <source>
        <dbReference type="Pfam" id="PF06886"/>
    </source>
</evidence>
<feature type="compositionally biased region" description="Low complexity" evidence="5">
    <location>
        <begin position="1237"/>
        <end position="1250"/>
    </location>
</feature>
<evidence type="ECO:0000256" key="2">
    <source>
        <dbReference type="ARBA" id="ARBA00005885"/>
    </source>
</evidence>
<feature type="compositionally biased region" description="Low complexity" evidence="5">
    <location>
        <begin position="547"/>
        <end position="558"/>
    </location>
</feature>
<feature type="compositionally biased region" description="Polar residues" evidence="5">
    <location>
        <begin position="290"/>
        <end position="301"/>
    </location>
</feature>
<feature type="region of interest" description="Disordered" evidence="5">
    <location>
        <begin position="27"/>
        <end position="388"/>
    </location>
</feature>
<feature type="compositionally biased region" description="Polar residues" evidence="5">
    <location>
        <begin position="164"/>
        <end position="176"/>
    </location>
</feature>
<dbReference type="Pfam" id="PF06886">
    <property type="entry name" value="TPX2"/>
    <property type="match status" value="1"/>
</dbReference>
<feature type="compositionally biased region" description="Low complexity" evidence="5">
    <location>
        <begin position="1111"/>
        <end position="1124"/>
    </location>
</feature>
<comment type="caution">
    <text evidence="7">The sequence shown here is derived from an EMBL/GenBank/DDBJ whole genome shotgun (WGS) entry which is preliminary data.</text>
</comment>
<feature type="compositionally biased region" description="Acidic residues" evidence="5">
    <location>
        <begin position="481"/>
        <end position="491"/>
    </location>
</feature>
<feature type="compositionally biased region" description="Acidic residues" evidence="5">
    <location>
        <begin position="836"/>
        <end position="853"/>
    </location>
</feature>
<feature type="region of interest" description="Disordered" evidence="5">
    <location>
        <begin position="402"/>
        <end position="694"/>
    </location>
</feature>
<keyword evidence="8" id="KW-1185">Reference proteome</keyword>
<reference evidence="7 8" key="1">
    <citation type="journal article" date="2020" name="ISME J.">
        <title>Uncovering the hidden diversity of litter-decomposition mechanisms in mushroom-forming fungi.</title>
        <authorList>
            <person name="Floudas D."/>
            <person name="Bentzer J."/>
            <person name="Ahren D."/>
            <person name="Johansson T."/>
            <person name="Persson P."/>
            <person name="Tunlid A."/>
        </authorList>
    </citation>
    <scope>NUCLEOTIDE SEQUENCE [LARGE SCALE GENOMIC DNA]</scope>
    <source>
        <strain evidence="7 8">CBS 101986</strain>
    </source>
</reference>
<protein>
    <recommendedName>
        <fullName evidence="6">TPX2 C-terminal domain-containing protein</fullName>
    </recommendedName>
</protein>
<feature type="compositionally biased region" description="Basic and acidic residues" evidence="5">
    <location>
        <begin position="861"/>
        <end position="884"/>
    </location>
</feature>
<comment type="subcellular location">
    <subcellularLocation>
        <location evidence="1">Cytoplasm</location>
        <location evidence="1">Cytoskeleton</location>
    </subcellularLocation>
</comment>
<feature type="compositionally biased region" description="Basic and acidic residues" evidence="5">
    <location>
        <begin position="261"/>
        <end position="286"/>
    </location>
</feature>
<dbReference type="GO" id="GO:0005856">
    <property type="term" value="C:cytoskeleton"/>
    <property type="evidence" value="ECO:0007669"/>
    <property type="project" value="UniProtKB-SubCell"/>
</dbReference>
<feature type="domain" description="TPX2 C-terminal" evidence="6">
    <location>
        <begin position="1167"/>
        <end position="1237"/>
    </location>
</feature>
<name>A0A8H5AVX3_9AGAR</name>
<accession>A0A8H5AVX3</accession>
<feature type="compositionally biased region" description="Low complexity" evidence="5">
    <location>
        <begin position="496"/>
        <end position="527"/>
    </location>
</feature>
<proteinExistence type="inferred from homology"/>
<feature type="region of interest" description="Disordered" evidence="5">
    <location>
        <begin position="1082"/>
        <end position="1136"/>
    </location>
</feature>
<evidence type="ECO:0000256" key="3">
    <source>
        <dbReference type="ARBA" id="ARBA00022490"/>
    </source>
</evidence>